<dbReference type="GO" id="GO:0030295">
    <property type="term" value="F:protein kinase activator activity"/>
    <property type="evidence" value="ECO:0007669"/>
    <property type="project" value="TreeGrafter"/>
</dbReference>
<keyword evidence="6" id="KW-0472">Membrane</keyword>
<dbReference type="GO" id="GO:0000045">
    <property type="term" value="P:autophagosome assembly"/>
    <property type="evidence" value="ECO:0007669"/>
    <property type="project" value="TreeGrafter"/>
</dbReference>
<comment type="similarity">
    <text evidence="3">Belongs to the ATG17 family.</text>
</comment>
<proteinExistence type="inferred from homology"/>
<dbReference type="GO" id="GO:0000422">
    <property type="term" value="P:autophagy of mitochondrion"/>
    <property type="evidence" value="ECO:0007669"/>
    <property type="project" value="TreeGrafter"/>
</dbReference>
<keyword evidence="5" id="KW-0072">Autophagy</keyword>
<feature type="domain" description="Autophagy protein ATG17-like" evidence="7">
    <location>
        <begin position="160"/>
        <end position="273"/>
    </location>
</feature>
<evidence type="ECO:0000256" key="1">
    <source>
        <dbReference type="ARBA" id="ARBA00004496"/>
    </source>
</evidence>
<dbReference type="GO" id="GO:1990316">
    <property type="term" value="C:Atg1/ULK1 kinase complex"/>
    <property type="evidence" value="ECO:0007669"/>
    <property type="project" value="TreeGrafter"/>
</dbReference>
<reference evidence="8" key="1">
    <citation type="submission" date="2019-03" db="EMBL/GenBank/DDBJ databases">
        <title>Long read genome sequence of the mycoparasitic Pythium oligandrum ATCC 38472 isolated from sugarbeet rhizosphere.</title>
        <authorList>
            <person name="Gaulin E."/>
        </authorList>
    </citation>
    <scope>NUCLEOTIDE SEQUENCE</scope>
    <source>
        <strain evidence="8">ATCC 38472_TT</strain>
    </source>
</reference>
<evidence type="ECO:0000256" key="3">
    <source>
        <dbReference type="ARBA" id="ARBA00006259"/>
    </source>
</evidence>
<evidence type="ECO:0000256" key="2">
    <source>
        <dbReference type="ARBA" id="ARBA00004623"/>
    </source>
</evidence>
<evidence type="ECO:0000313" key="9">
    <source>
        <dbReference type="Proteomes" id="UP000794436"/>
    </source>
</evidence>
<evidence type="ECO:0000313" key="8">
    <source>
        <dbReference type="EMBL" id="TMW57258.1"/>
    </source>
</evidence>
<evidence type="ECO:0000256" key="4">
    <source>
        <dbReference type="ARBA" id="ARBA00022490"/>
    </source>
</evidence>
<evidence type="ECO:0000256" key="6">
    <source>
        <dbReference type="ARBA" id="ARBA00023136"/>
    </source>
</evidence>
<gene>
    <name evidence="8" type="ORF">Poli38472_003183</name>
</gene>
<dbReference type="EMBL" id="SPLM01000144">
    <property type="protein sequence ID" value="TMW57258.1"/>
    <property type="molecule type" value="Genomic_DNA"/>
</dbReference>
<evidence type="ECO:0000256" key="5">
    <source>
        <dbReference type="ARBA" id="ARBA00023006"/>
    </source>
</evidence>
<dbReference type="Proteomes" id="UP000794436">
    <property type="component" value="Unassembled WGS sequence"/>
</dbReference>
<dbReference type="AlphaFoldDB" id="A0A8K1C6C7"/>
<dbReference type="InterPro" id="IPR045326">
    <property type="entry name" value="ATG17-like_dom"/>
</dbReference>
<dbReference type="Pfam" id="PF04108">
    <property type="entry name" value="ATG17_like"/>
    <property type="match status" value="1"/>
</dbReference>
<dbReference type="InterPro" id="IPR007240">
    <property type="entry name" value="Atg17"/>
</dbReference>
<dbReference type="GO" id="GO:0060090">
    <property type="term" value="F:molecular adaptor activity"/>
    <property type="evidence" value="ECO:0007669"/>
    <property type="project" value="TreeGrafter"/>
</dbReference>
<dbReference type="PANTHER" id="PTHR28005:SF1">
    <property type="entry name" value="AUTOPHAGY-RELATED PROTEIN 17"/>
    <property type="match status" value="1"/>
</dbReference>
<keyword evidence="4" id="KW-0963">Cytoplasm</keyword>
<organism evidence="8 9">
    <name type="scientific">Pythium oligandrum</name>
    <name type="common">Mycoparasitic fungus</name>
    <dbReference type="NCBI Taxonomy" id="41045"/>
    <lineage>
        <taxon>Eukaryota</taxon>
        <taxon>Sar</taxon>
        <taxon>Stramenopiles</taxon>
        <taxon>Oomycota</taxon>
        <taxon>Peronosporomycetes</taxon>
        <taxon>Pythiales</taxon>
        <taxon>Pythiaceae</taxon>
        <taxon>Pythium</taxon>
    </lineage>
</organism>
<protein>
    <recommendedName>
        <fullName evidence="7">Autophagy protein ATG17-like domain-containing protein</fullName>
    </recommendedName>
</protein>
<comment type="caution">
    <text evidence="8">The sequence shown here is derived from an EMBL/GenBank/DDBJ whole genome shotgun (WGS) entry which is preliminary data.</text>
</comment>
<comment type="subcellular location">
    <subcellularLocation>
        <location evidence="1">Cytoplasm</location>
    </subcellularLocation>
    <subcellularLocation>
        <location evidence="2">Preautophagosomal structure membrane</location>
        <topology evidence="2">Peripheral membrane protein</topology>
    </subcellularLocation>
</comment>
<name>A0A8K1C6C7_PYTOL</name>
<dbReference type="GO" id="GO:0034045">
    <property type="term" value="C:phagophore assembly site membrane"/>
    <property type="evidence" value="ECO:0007669"/>
    <property type="project" value="UniProtKB-SubCell"/>
</dbReference>
<dbReference type="GO" id="GO:0034727">
    <property type="term" value="P:piecemeal microautophagy of the nucleus"/>
    <property type="evidence" value="ECO:0007669"/>
    <property type="project" value="TreeGrafter"/>
</dbReference>
<evidence type="ECO:0000259" key="7">
    <source>
        <dbReference type="Pfam" id="PF04108"/>
    </source>
</evidence>
<sequence length="302" mass="35004">MAQHVTAGYFVGAVRDVTHTITEKCQVLKTLLESSEAKFRVLEHTAHTKVFQETPLIDEMDRVFQQLRMSSVSRSFSANESTGATLFDYVDAETVQSLQHDALEQTKEIEEMLGMHRHALTRIAAIYQYFSSFEKRYAEQIHRIRHSTEEQAASLDSKTLEQLYDTAVRFFVDMEQCDRFLVGYFSTINDVNPHYELAIAEAETLFDELRSLREFYRHFVASYAQVGPELERRRRHEARVSKLIAETMNKLHALEQEEREARMTFANVHARFLPSSLCPELKDLPPQFAIVQVENHPPRESA</sequence>
<dbReference type="OrthoDB" id="1937984at2759"/>
<accession>A0A8K1C6C7</accession>
<keyword evidence="9" id="KW-1185">Reference proteome</keyword>
<dbReference type="PANTHER" id="PTHR28005">
    <property type="entry name" value="AUTOPHAGY-RELATED PROTEIN 17"/>
    <property type="match status" value="1"/>
</dbReference>